<feature type="transmembrane region" description="Helical" evidence="7">
    <location>
        <begin position="293"/>
        <end position="312"/>
    </location>
</feature>
<evidence type="ECO:0000256" key="2">
    <source>
        <dbReference type="ARBA" id="ARBA00007400"/>
    </source>
</evidence>
<evidence type="ECO:0000256" key="4">
    <source>
        <dbReference type="ARBA" id="ARBA00022692"/>
    </source>
</evidence>
<dbReference type="AlphaFoldDB" id="A0A9D1II77"/>
<organism evidence="9 10">
    <name type="scientific">Candidatus Aphodousia faecigallinarum</name>
    <dbReference type="NCBI Taxonomy" id="2840677"/>
    <lineage>
        <taxon>Bacteria</taxon>
        <taxon>Pseudomonadati</taxon>
        <taxon>Pseudomonadota</taxon>
        <taxon>Betaproteobacteria</taxon>
        <taxon>Burkholderiales</taxon>
        <taxon>Sutterellaceae</taxon>
        <taxon>Sutterellaceae incertae sedis</taxon>
        <taxon>Candidatus Aphodousia</taxon>
    </lineage>
</organism>
<feature type="transmembrane region" description="Helical" evidence="7">
    <location>
        <begin position="262"/>
        <end position="281"/>
    </location>
</feature>
<accession>A0A9D1II77</accession>
<evidence type="ECO:0000256" key="6">
    <source>
        <dbReference type="ARBA" id="ARBA00023136"/>
    </source>
</evidence>
<keyword evidence="6 7" id="KW-0472">Membrane</keyword>
<evidence type="ECO:0000256" key="5">
    <source>
        <dbReference type="ARBA" id="ARBA00022989"/>
    </source>
</evidence>
<dbReference type="GO" id="GO:0005886">
    <property type="term" value="C:plasma membrane"/>
    <property type="evidence" value="ECO:0007669"/>
    <property type="project" value="UniProtKB-SubCell"/>
</dbReference>
<evidence type="ECO:0000313" key="10">
    <source>
        <dbReference type="Proteomes" id="UP000824083"/>
    </source>
</evidence>
<name>A0A9D1II77_9BURK</name>
<comment type="subcellular location">
    <subcellularLocation>
        <location evidence="1">Cell membrane</location>
        <topology evidence="1">Multi-pass membrane protein</topology>
    </subcellularLocation>
</comment>
<evidence type="ECO:0000259" key="8">
    <source>
        <dbReference type="Pfam" id="PF01757"/>
    </source>
</evidence>
<keyword evidence="3" id="KW-1003">Cell membrane</keyword>
<feature type="transmembrane region" description="Helical" evidence="7">
    <location>
        <begin position="231"/>
        <end position="250"/>
    </location>
</feature>
<dbReference type="Pfam" id="PF01757">
    <property type="entry name" value="Acyl_transf_3"/>
    <property type="match status" value="1"/>
</dbReference>
<dbReference type="GO" id="GO:0009246">
    <property type="term" value="P:enterobacterial common antigen biosynthetic process"/>
    <property type="evidence" value="ECO:0007669"/>
    <property type="project" value="TreeGrafter"/>
</dbReference>
<feature type="transmembrane region" description="Helical" evidence="7">
    <location>
        <begin position="149"/>
        <end position="172"/>
    </location>
</feature>
<feature type="transmembrane region" description="Helical" evidence="7">
    <location>
        <begin position="324"/>
        <end position="345"/>
    </location>
</feature>
<evidence type="ECO:0000256" key="3">
    <source>
        <dbReference type="ARBA" id="ARBA00022475"/>
    </source>
</evidence>
<dbReference type="EMBL" id="DVMY01000091">
    <property type="protein sequence ID" value="HIU37808.1"/>
    <property type="molecule type" value="Genomic_DNA"/>
</dbReference>
<feature type="transmembrane region" description="Helical" evidence="7">
    <location>
        <begin position="28"/>
        <end position="47"/>
    </location>
</feature>
<reference evidence="9" key="1">
    <citation type="submission" date="2020-10" db="EMBL/GenBank/DDBJ databases">
        <authorList>
            <person name="Gilroy R."/>
        </authorList>
    </citation>
    <scope>NUCLEOTIDE SEQUENCE</scope>
    <source>
        <strain evidence="9">7463</strain>
    </source>
</reference>
<dbReference type="PANTHER" id="PTHR40074:SF2">
    <property type="entry name" value="O-ACETYLTRANSFERASE WECH"/>
    <property type="match status" value="1"/>
</dbReference>
<feature type="transmembrane region" description="Helical" evidence="7">
    <location>
        <begin position="179"/>
        <end position="197"/>
    </location>
</feature>
<protein>
    <submittedName>
        <fullName evidence="9">Acyltransferase</fullName>
    </submittedName>
</protein>
<gene>
    <name evidence="9" type="ORF">IAC56_05990</name>
</gene>
<keyword evidence="9" id="KW-0808">Transferase</keyword>
<dbReference type="Proteomes" id="UP000824083">
    <property type="component" value="Unassembled WGS sequence"/>
</dbReference>
<keyword evidence="9" id="KW-0012">Acyltransferase</keyword>
<dbReference type="InterPro" id="IPR002656">
    <property type="entry name" value="Acyl_transf_3_dom"/>
</dbReference>
<evidence type="ECO:0000256" key="7">
    <source>
        <dbReference type="SAM" id="Phobius"/>
    </source>
</evidence>
<feature type="transmembrane region" description="Helical" evidence="7">
    <location>
        <begin position="67"/>
        <end position="88"/>
    </location>
</feature>
<feature type="transmembrane region" description="Helical" evidence="7">
    <location>
        <begin position="203"/>
        <end position="219"/>
    </location>
</feature>
<dbReference type="PANTHER" id="PTHR40074">
    <property type="entry name" value="O-ACETYLTRANSFERASE WECH"/>
    <property type="match status" value="1"/>
</dbReference>
<keyword evidence="4 7" id="KW-0812">Transmembrane</keyword>
<sequence>MTIIQAPPVASQGIAQTKKIPREVWLDWVRAFAIVSIVFCHCTESIYPLYQQGWDAAGTVSQIIRTVYFTFGRLGVPLFLFLSGYLLFSRHVCKSWDDITSFIKTKWLPLLVCYEVWVLIYSVFVFLFWDRFELKTLLMEMLLMRQPPFSHLWYMPMIIGLYLAIPFLSFLFHHFGTKFLYILFALSLAKSTFGHYFLIDIQWLGSCYITYLLFGYVVFTLKNKLLNRKSVLIVTIIFVLLFSYVVYQQVVSYESGHGFNVWYSFPALIFGSMALFPIGYIFNRFNFGFIKNLSLAAFAIYLMHNLFLVTVIKYFNSIDLIPKSILTCLLCLFCVALSFAIFKFITMMRINRLNKLLFLTK</sequence>
<comment type="similarity">
    <text evidence="2">Belongs to the acyltransferase 3 family.</text>
</comment>
<feature type="transmembrane region" description="Helical" evidence="7">
    <location>
        <begin position="108"/>
        <end position="129"/>
    </location>
</feature>
<evidence type="ECO:0000313" key="9">
    <source>
        <dbReference type="EMBL" id="HIU37808.1"/>
    </source>
</evidence>
<reference evidence="9" key="2">
    <citation type="journal article" date="2021" name="PeerJ">
        <title>Extensive microbial diversity within the chicken gut microbiome revealed by metagenomics and culture.</title>
        <authorList>
            <person name="Gilroy R."/>
            <person name="Ravi A."/>
            <person name="Getino M."/>
            <person name="Pursley I."/>
            <person name="Horton D.L."/>
            <person name="Alikhan N.F."/>
            <person name="Baker D."/>
            <person name="Gharbi K."/>
            <person name="Hall N."/>
            <person name="Watson M."/>
            <person name="Adriaenssens E.M."/>
            <person name="Foster-Nyarko E."/>
            <person name="Jarju S."/>
            <person name="Secka A."/>
            <person name="Antonio M."/>
            <person name="Oren A."/>
            <person name="Chaudhuri R.R."/>
            <person name="La Ragione R."/>
            <person name="Hildebrand F."/>
            <person name="Pallen M.J."/>
        </authorList>
    </citation>
    <scope>NUCLEOTIDE SEQUENCE</scope>
    <source>
        <strain evidence="9">7463</strain>
    </source>
</reference>
<feature type="domain" description="Acyltransferase 3" evidence="8">
    <location>
        <begin position="24"/>
        <end position="342"/>
    </location>
</feature>
<comment type="caution">
    <text evidence="9">The sequence shown here is derived from an EMBL/GenBank/DDBJ whole genome shotgun (WGS) entry which is preliminary data.</text>
</comment>
<proteinExistence type="inferred from homology"/>
<evidence type="ECO:0000256" key="1">
    <source>
        <dbReference type="ARBA" id="ARBA00004651"/>
    </source>
</evidence>
<keyword evidence="5 7" id="KW-1133">Transmembrane helix</keyword>
<dbReference type="GO" id="GO:0016413">
    <property type="term" value="F:O-acetyltransferase activity"/>
    <property type="evidence" value="ECO:0007669"/>
    <property type="project" value="TreeGrafter"/>
</dbReference>